<dbReference type="AlphaFoldDB" id="A0A0F9UZE0"/>
<protein>
    <submittedName>
        <fullName evidence="1">Uncharacterized protein</fullName>
    </submittedName>
</protein>
<comment type="caution">
    <text evidence="1">The sequence shown here is derived from an EMBL/GenBank/DDBJ whole genome shotgun (WGS) entry which is preliminary data.</text>
</comment>
<proteinExistence type="predicted"/>
<gene>
    <name evidence="1" type="ORF">LCGC14_0546580</name>
</gene>
<reference evidence="1" key="1">
    <citation type="journal article" date="2015" name="Nature">
        <title>Complex archaea that bridge the gap between prokaryotes and eukaryotes.</title>
        <authorList>
            <person name="Spang A."/>
            <person name="Saw J.H."/>
            <person name="Jorgensen S.L."/>
            <person name="Zaremba-Niedzwiedzka K."/>
            <person name="Martijn J."/>
            <person name="Lind A.E."/>
            <person name="van Eijk R."/>
            <person name="Schleper C."/>
            <person name="Guy L."/>
            <person name="Ettema T.J."/>
        </authorList>
    </citation>
    <scope>NUCLEOTIDE SEQUENCE</scope>
</reference>
<accession>A0A0F9UZE0</accession>
<evidence type="ECO:0000313" key="1">
    <source>
        <dbReference type="EMBL" id="KKN58983.1"/>
    </source>
</evidence>
<organism evidence="1">
    <name type="scientific">marine sediment metagenome</name>
    <dbReference type="NCBI Taxonomy" id="412755"/>
    <lineage>
        <taxon>unclassified sequences</taxon>
        <taxon>metagenomes</taxon>
        <taxon>ecological metagenomes</taxon>
    </lineage>
</organism>
<dbReference type="EMBL" id="LAZR01000743">
    <property type="protein sequence ID" value="KKN58983.1"/>
    <property type="molecule type" value="Genomic_DNA"/>
</dbReference>
<name>A0A0F9UZE0_9ZZZZ</name>
<sequence>MNLKLDLDNLGEQNSPYSKFDVGGLRHYIIIKKENKEAFLDEITQNYRKMVNDLLEEDDED</sequence>